<dbReference type="AlphaFoldDB" id="A0A2A2L5K1"/>
<proteinExistence type="predicted"/>
<comment type="caution">
    <text evidence="2">The sequence shown here is derived from an EMBL/GenBank/DDBJ whole genome shotgun (WGS) entry which is preliminary data.</text>
</comment>
<keyword evidence="3" id="KW-1185">Reference proteome</keyword>
<dbReference type="InterPro" id="IPR036047">
    <property type="entry name" value="F-box-like_dom_sf"/>
</dbReference>
<dbReference type="InterPro" id="IPR001810">
    <property type="entry name" value="F-box_dom"/>
</dbReference>
<name>A0A2A2L5K1_9BILA</name>
<dbReference type="SUPFAM" id="SSF81383">
    <property type="entry name" value="F-box domain"/>
    <property type="match status" value="1"/>
</dbReference>
<evidence type="ECO:0000259" key="1">
    <source>
        <dbReference type="PROSITE" id="PS50181"/>
    </source>
</evidence>
<dbReference type="PROSITE" id="PS50181">
    <property type="entry name" value="FBOX"/>
    <property type="match status" value="1"/>
</dbReference>
<organism evidence="2 3">
    <name type="scientific">Diploscapter pachys</name>
    <dbReference type="NCBI Taxonomy" id="2018661"/>
    <lineage>
        <taxon>Eukaryota</taxon>
        <taxon>Metazoa</taxon>
        <taxon>Ecdysozoa</taxon>
        <taxon>Nematoda</taxon>
        <taxon>Chromadorea</taxon>
        <taxon>Rhabditida</taxon>
        <taxon>Rhabditina</taxon>
        <taxon>Rhabditomorpha</taxon>
        <taxon>Rhabditoidea</taxon>
        <taxon>Rhabditidae</taxon>
        <taxon>Diploscapter</taxon>
    </lineage>
</organism>
<protein>
    <recommendedName>
        <fullName evidence="1">F-box domain-containing protein</fullName>
    </recommendedName>
</protein>
<accession>A0A2A2L5K1</accession>
<reference evidence="2 3" key="1">
    <citation type="journal article" date="2017" name="Curr. Biol.">
        <title>Genome architecture and evolution of a unichromosomal asexual nematode.</title>
        <authorList>
            <person name="Fradin H."/>
            <person name="Zegar C."/>
            <person name="Gutwein M."/>
            <person name="Lucas J."/>
            <person name="Kovtun M."/>
            <person name="Corcoran D."/>
            <person name="Baugh L.R."/>
            <person name="Kiontke K."/>
            <person name="Gunsalus K."/>
            <person name="Fitch D.H."/>
            <person name="Piano F."/>
        </authorList>
    </citation>
    <scope>NUCLEOTIDE SEQUENCE [LARGE SCALE GENOMIC DNA]</scope>
    <source>
        <strain evidence="2">PF1309</strain>
    </source>
</reference>
<evidence type="ECO:0000313" key="2">
    <source>
        <dbReference type="EMBL" id="PAV81459.1"/>
    </source>
</evidence>
<evidence type="ECO:0000313" key="3">
    <source>
        <dbReference type="Proteomes" id="UP000218231"/>
    </source>
</evidence>
<dbReference type="Proteomes" id="UP000218231">
    <property type="component" value="Unassembled WGS sequence"/>
</dbReference>
<dbReference type="EMBL" id="LIAE01007170">
    <property type="protein sequence ID" value="PAV81459.1"/>
    <property type="molecule type" value="Genomic_DNA"/>
</dbReference>
<feature type="domain" description="F-box" evidence="1">
    <location>
        <begin position="1"/>
        <end position="46"/>
    </location>
</feature>
<gene>
    <name evidence="2" type="ORF">WR25_22279</name>
</gene>
<sequence length="359" mass="42059">MILDVLPSELMKEVMLDLSTVDIIQTVKCTRRLYHFAKADKALRRRLRNRIFNFCLRLGKNKVFADCGEPILCLYLDANFRETRGAMTRWRISSFIFWFEGGCKCGYGLTPKIEPGLLDHPSFLYDRHLLEAFDTGSRLIINNGSLDDAIINCGKLFNILMKFCVVRRLELVLYNSDDHKWDKMNAFFNANPPDLRIQPYVSIDSAINLDDFLTGSIFSNGLAEIRLYDKFGPVLLAPYHEVFRRNFYEVEHDEECFFEIAINRSFLIKNFLTLVPKEAYRLHPKRSGIMNMDFDEPQIMTWAEMTDRFGGRWALMGMVVRYGCEMENDFLRICSMKYFTKHKLIKLYNKFDSDQSDSD</sequence>